<dbReference type="InterPro" id="IPR003788">
    <property type="entry name" value="NDUFAF7"/>
</dbReference>
<keyword evidence="4" id="KW-1185">Reference proteome</keyword>
<dbReference type="EC" id="2.1.1.-" evidence="3"/>
<dbReference type="EMBL" id="JALHLG010000009">
    <property type="protein sequence ID" value="MCJ2187012.1"/>
    <property type="molecule type" value="Genomic_DNA"/>
</dbReference>
<evidence type="ECO:0000256" key="1">
    <source>
        <dbReference type="ARBA" id="ARBA00022603"/>
    </source>
</evidence>
<proteinExistence type="predicted"/>
<comment type="caution">
    <text evidence="3">The sequence shown here is derived from an EMBL/GenBank/DDBJ whole genome shotgun (WGS) entry which is preliminary data.</text>
</comment>
<dbReference type="SUPFAM" id="SSF53335">
    <property type="entry name" value="S-adenosyl-L-methionine-dependent methyltransferases"/>
    <property type="match status" value="1"/>
</dbReference>
<dbReference type="GO" id="GO:0032259">
    <property type="term" value="P:methylation"/>
    <property type="evidence" value="ECO:0007669"/>
    <property type="project" value="UniProtKB-KW"/>
</dbReference>
<dbReference type="Gene3D" id="3.40.50.12710">
    <property type="match status" value="1"/>
</dbReference>
<dbReference type="PANTHER" id="PTHR12049">
    <property type="entry name" value="PROTEIN ARGININE METHYLTRANSFERASE NDUFAF7, MITOCHONDRIAL"/>
    <property type="match status" value="1"/>
</dbReference>
<dbReference type="RefSeq" id="WP_243920074.1">
    <property type="nucleotide sequence ID" value="NZ_JALHLG010000009.1"/>
</dbReference>
<dbReference type="GO" id="GO:0008168">
    <property type="term" value="F:methyltransferase activity"/>
    <property type="evidence" value="ECO:0007669"/>
    <property type="project" value="UniProtKB-KW"/>
</dbReference>
<reference evidence="3 4" key="1">
    <citation type="submission" date="2022-04" db="EMBL/GenBank/DDBJ databases">
        <title>Identification of a novel bacterium isolated from mangrove sediments.</title>
        <authorList>
            <person name="Pan X."/>
        </authorList>
    </citation>
    <scope>NUCLEOTIDE SEQUENCE [LARGE SCALE GENOMIC DNA]</scope>
    <source>
        <strain evidence="3 4">B2638</strain>
    </source>
</reference>
<dbReference type="Proteomes" id="UP001202281">
    <property type="component" value="Unassembled WGS sequence"/>
</dbReference>
<organism evidence="3 4">
    <name type="scientific">Novosphingobium beihaiensis</name>
    <dbReference type="NCBI Taxonomy" id="2930389"/>
    <lineage>
        <taxon>Bacteria</taxon>
        <taxon>Pseudomonadati</taxon>
        <taxon>Pseudomonadota</taxon>
        <taxon>Alphaproteobacteria</taxon>
        <taxon>Sphingomonadales</taxon>
        <taxon>Sphingomonadaceae</taxon>
        <taxon>Novosphingobium</taxon>
    </lineage>
</organism>
<dbReference type="InterPro" id="IPR029063">
    <property type="entry name" value="SAM-dependent_MTases_sf"/>
</dbReference>
<evidence type="ECO:0000313" key="3">
    <source>
        <dbReference type="EMBL" id="MCJ2187012.1"/>
    </source>
</evidence>
<sequence length="350" mass="37265">MADSAEPLAATFQRLIANFGPVTLQHFMGESNARYYAGKDPLGSAGDFITAPEVSQMFGELTGLWLADIWMRAGGGKHVHYVELGPGRGTLARDALRAMQRAGLEPHVHLVEGSTALREIQRAAVPQAEWHHDVASLPEDGPLLVMANEFLDALPVRQLVKTPQGWRERMVDWQDGHFLPVAGDKLMDAAVPADMREQADGTLIETCPGAVAVVHDIAGRLAAQGGAALFIDYGYDASRTGSTLQALKEHTKVDPFAMPGEADLTCLVDFAAMADAARSGGARHLGTVTQGAFLRDLGIGARAAKLAAAAPEHADSLRSALERLTGEEQMGTLFKVMGLAAPDWPQGAAF</sequence>
<evidence type="ECO:0000256" key="2">
    <source>
        <dbReference type="ARBA" id="ARBA00022679"/>
    </source>
</evidence>
<dbReference type="Pfam" id="PF02636">
    <property type="entry name" value="Methyltransf_28"/>
    <property type="match status" value="1"/>
</dbReference>
<gene>
    <name evidence="3" type="ORF">MTR66_09320</name>
</gene>
<protein>
    <submittedName>
        <fullName evidence="3">SAM-dependent methyltransferase</fullName>
        <ecNumber evidence="3">2.1.1.-</ecNumber>
    </submittedName>
</protein>
<keyword evidence="1 3" id="KW-0489">Methyltransferase</keyword>
<name>A0ABT0BPN4_9SPHN</name>
<keyword evidence="2 3" id="KW-0808">Transferase</keyword>
<evidence type="ECO:0000313" key="4">
    <source>
        <dbReference type="Proteomes" id="UP001202281"/>
    </source>
</evidence>
<dbReference type="InterPro" id="IPR038375">
    <property type="entry name" value="NDUFAF7_sf"/>
</dbReference>
<dbReference type="PANTHER" id="PTHR12049:SF7">
    <property type="entry name" value="PROTEIN ARGININE METHYLTRANSFERASE NDUFAF7, MITOCHONDRIAL"/>
    <property type="match status" value="1"/>
</dbReference>
<accession>A0ABT0BPN4</accession>